<feature type="compositionally biased region" description="Acidic residues" evidence="1">
    <location>
        <begin position="115"/>
        <end position="127"/>
    </location>
</feature>
<gene>
    <name evidence="2" type="ORF">Pmar_PMAR001276</name>
</gene>
<reference evidence="2 3" key="1">
    <citation type="submission" date="2008-07" db="EMBL/GenBank/DDBJ databases">
        <authorList>
            <person name="El-Sayed N."/>
            <person name="Caler E."/>
            <person name="Inman J."/>
            <person name="Amedeo P."/>
            <person name="Hass B."/>
            <person name="Wortman J."/>
        </authorList>
    </citation>
    <scope>NUCLEOTIDE SEQUENCE [LARGE SCALE GENOMIC DNA]</scope>
    <source>
        <strain evidence="3">ATCC 50983 / TXsc</strain>
    </source>
</reference>
<evidence type="ECO:0000313" key="3">
    <source>
        <dbReference type="Proteomes" id="UP000007800"/>
    </source>
</evidence>
<sequence length="149" mass="16180">MECSRFENYILTPLPLGPCPNAYSPLSPQDVTDFVSVVKATPRRVNKDKWSEPILNASAFVTGSVVGKCRPTEPVKLVESAMIAALDALMINTKGPRRTKQQCNRMYLSVSCPDWEDGEDSEDEVDGMGDNSAVLGRSLSQAEKTVAAA</sequence>
<dbReference type="AlphaFoldDB" id="C5L5P1"/>
<evidence type="ECO:0000313" key="2">
    <source>
        <dbReference type="EMBL" id="EER07952.1"/>
    </source>
</evidence>
<protein>
    <submittedName>
        <fullName evidence="2">Uncharacterized protein</fullName>
    </submittedName>
</protein>
<feature type="region of interest" description="Disordered" evidence="1">
    <location>
        <begin position="115"/>
        <end position="149"/>
    </location>
</feature>
<dbReference type="InParanoid" id="C5L5P1"/>
<feature type="non-terminal residue" evidence="2">
    <location>
        <position position="149"/>
    </location>
</feature>
<dbReference type="GeneID" id="9064050"/>
<name>C5L5P1_PERM5</name>
<dbReference type="RefSeq" id="XP_002776136.1">
    <property type="nucleotide sequence ID" value="XM_002776090.1"/>
</dbReference>
<dbReference type="Proteomes" id="UP000007800">
    <property type="component" value="Unassembled WGS sequence"/>
</dbReference>
<accession>C5L5P1</accession>
<organism evidence="3">
    <name type="scientific">Perkinsus marinus (strain ATCC 50983 / TXsc)</name>
    <dbReference type="NCBI Taxonomy" id="423536"/>
    <lineage>
        <taxon>Eukaryota</taxon>
        <taxon>Sar</taxon>
        <taxon>Alveolata</taxon>
        <taxon>Perkinsozoa</taxon>
        <taxon>Perkinsea</taxon>
        <taxon>Perkinsida</taxon>
        <taxon>Perkinsidae</taxon>
        <taxon>Perkinsus</taxon>
    </lineage>
</organism>
<evidence type="ECO:0000256" key="1">
    <source>
        <dbReference type="SAM" id="MobiDB-lite"/>
    </source>
</evidence>
<dbReference type="EMBL" id="GG679445">
    <property type="protein sequence ID" value="EER07952.1"/>
    <property type="molecule type" value="Genomic_DNA"/>
</dbReference>
<dbReference type="OrthoDB" id="196847at2759"/>
<keyword evidence="3" id="KW-1185">Reference proteome</keyword>
<proteinExistence type="predicted"/>